<keyword evidence="4" id="KW-1185">Reference proteome</keyword>
<organism evidence="3 4">
    <name type="scientific">Paraburkholderia solisilvae</name>
    <dbReference type="NCBI Taxonomy" id="624376"/>
    <lineage>
        <taxon>Bacteria</taxon>
        <taxon>Pseudomonadati</taxon>
        <taxon>Pseudomonadota</taxon>
        <taxon>Betaproteobacteria</taxon>
        <taxon>Burkholderiales</taxon>
        <taxon>Burkholderiaceae</taxon>
        <taxon>Paraburkholderia</taxon>
    </lineage>
</organism>
<feature type="region of interest" description="Disordered" evidence="1">
    <location>
        <begin position="28"/>
        <end position="66"/>
    </location>
</feature>
<gene>
    <name evidence="3" type="ORF">LMG29739_00968</name>
</gene>
<feature type="compositionally biased region" description="Polar residues" evidence="1">
    <location>
        <begin position="28"/>
        <end position="39"/>
    </location>
</feature>
<dbReference type="RefSeq" id="WP_246270099.1">
    <property type="nucleotide sequence ID" value="NZ_CADIKF010000005.1"/>
</dbReference>
<feature type="chain" id="PRO_5027120163" evidence="2">
    <location>
        <begin position="25"/>
        <end position="171"/>
    </location>
</feature>
<dbReference type="Proteomes" id="UP000494329">
    <property type="component" value="Unassembled WGS sequence"/>
</dbReference>
<accession>A0A6J5D9Y3</accession>
<evidence type="ECO:0000313" key="3">
    <source>
        <dbReference type="EMBL" id="CAB3750171.1"/>
    </source>
</evidence>
<reference evidence="3 4" key="1">
    <citation type="submission" date="2020-04" db="EMBL/GenBank/DDBJ databases">
        <authorList>
            <person name="De Canck E."/>
        </authorList>
    </citation>
    <scope>NUCLEOTIDE SEQUENCE [LARGE SCALE GENOMIC DNA]</scope>
    <source>
        <strain evidence="3 4">LMG 29739</strain>
    </source>
</reference>
<dbReference type="EMBL" id="CADIKF010000005">
    <property type="protein sequence ID" value="CAB3750171.1"/>
    <property type="molecule type" value="Genomic_DNA"/>
</dbReference>
<proteinExistence type="predicted"/>
<feature type="signal peptide" evidence="2">
    <location>
        <begin position="1"/>
        <end position="24"/>
    </location>
</feature>
<evidence type="ECO:0000256" key="2">
    <source>
        <dbReference type="SAM" id="SignalP"/>
    </source>
</evidence>
<dbReference type="AlphaFoldDB" id="A0A6J5D9Y3"/>
<sequence>MQARKSFTLLAVPFMLVVHGLACAADSTPSLPSATQQVAADTAGRPTANLSPDIGAMPAGAVSSTQAAQATHTTQAAVPQASPAAAAQDDGFGVAMTAGQLDEHRGGDALIGQNDLTGTVASNTANRVVTGSNSISQGSFANSSGLPTVIQNSGANVLIQNATVLNVRFGE</sequence>
<protein>
    <submittedName>
        <fullName evidence="3">Uncharacterized protein</fullName>
    </submittedName>
</protein>
<evidence type="ECO:0000313" key="4">
    <source>
        <dbReference type="Proteomes" id="UP000494329"/>
    </source>
</evidence>
<evidence type="ECO:0000256" key="1">
    <source>
        <dbReference type="SAM" id="MobiDB-lite"/>
    </source>
</evidence>
<name>A0A6J5D9Y3_9BURK</name>
<keyword evidence="2" id="KW-0732">Signal</keyword>